<comment type="similarity">
    <text evidence="3">Belongs to the fatty acid desaturase type 1 family.</text>
</comment>
<dbReference type="PANTHER" id="PTHR19353">
    <property type="entry name" value="FATTY ACID DESATURASE 2"/>
    <property type="match status" value="1"/>
</dbReference>
<dbReference type="PROSITE" id="PS50255">
    <property type="entry name" value="CYTOCHROME_B5_2"/>
    <property type="match status" value="1"/>
</dbReference>
<dbReference type="AlphaFoldDB" id="A0A7R9XQD3"/>
<dbReference type="GO" id="GO:0016717">
    <property type="term" value="F:oxidoreductase activity, acting on paired donors, with oxidation of a pair of donors resulting in the reduction of molecular oxygen to two molecules of water"/>
    <property type="evidence" value="ECO:0007669"/>
    <property type="project" value="TreeGrafter"/>
</dbReference>
<dbReference type="InterPro" id="IPR012171">
    <property type="entry name" value="Fatty_acid_desaturase"/>
</dbReference>
<dbReference type="GO" id="GO:0006629">
    <property type="term" value="P:lipid metabolic process"/>
    <property type="evidence" value="ECO:0007669"/>
    <property type="project" value="UniProtKB-KW"/>
</dbReference>
<keyword evidence="5 13" id="KW-0812">Transmembrane</keyword>
<feature type="transmembrane region" description="Helical" evidence="13">
    <location>
        <begin position="170"/>
        <end position="193"/>
    </location>
</feature>
<evidence type="ECO:0000256" key="13">
    <source>
        <dbReference type="SAM" id="Phobius"/>
    </source>
</evidence>
<dbReference type="GO" id="GO:0016020">
    <property type="term" value="C:membrane"/>
    <property type="evidence" value="ECO:0007669"/>
    <property type="project" value="UniProtKB-SubCell"/>
</dbReference>
<evidence type="ECO:0000259" key="14">
    <source>
        <dbReference type="PROSITE" id="PS50255"/>
    </source>
</evidence>
<dbReference type="PRINTS" id="PR00363">
    <property type="entry name" value="CYTOCHROMEB5"/>
</dbReference>
<comment type="pathway">
    <text evidence="2">Lipid metabolism.</text>
</comment>
<evidence type="ECO:0000256" key="3">
    <source>
        <dbReference type="ARBA" id="ARBA00009295"/>
    </source>
</evidence>
<evidence type="ECO:0000256" key="8">
    <source>
        <dbReference type="ARBA" id="ARBA00023002"/>
    </source>
</evidence>
<dbReference type="CDD" id="cd03506">
    <property type="entry name" value="Delta6-FADS-like"/>
    <property type="match status" value="1"/>
</dbReference>
<evidence type="ECO:0000256" key="4">
    <source>
        <dbReference type="ARBA" id="ARBA00022617"/>
    </source>
</evidence>
<keyword evidence="10" id="KW-0443">Lipid metabolism</keyword>
<keyword evidence="8" id="KW-0560">Oxidoreductase</keyword>
<keyword evidence="9" id="KW-0408">Iron</keyword>
<feature type="compositionally biased region" description="Basic and acidic residues" evidence="12">
    <location>
        <begin position="1"/>
        <end position="10"/>
    </location>
</feature>
<dbReference type="SUPFAM" id="SSF55856">
    <property type="entry name" value="Cytochrome b5-like heme/steroid binding domain"/>
    <property type="match status" value="1"/>
</dbReference>
<feature type="domain" description="Cytochrome b5 heme-binding" evidence="14">
    <location>
        <begin position="59"/>
        <end position="136"/>
    </location>
</feature>
<dbReference type="SMART" id="SM01117">
    <property type="entry name" value="Cyt-b5"/>
    <property type="match status" value="1"/>
</dbReference>
<dbReference type="Pfam" id="PF00173">
    <property type="entry name" value="Cyt-b5"/>
    <property type="match status" value="1"/>
</dbReference>
<keyword evidence="6" id="KW-0479">Metal-binding</keyword>
<keyword evidence="7 13" id="KW-1133">Transmembrane helix</keyword>
<feature type="region of interest" description="Disordered" evidence="12">
    <location>
        <begin position="1"/>
        <end position="46"/>
    </location>
</feature>
<evidence type="ECO:0000256" key="12">
    <source>
        <dbReference type="SAM" id="MobiDB-lite"/>
    </source>
</evidence>
<evidence type="ECO:0000256" key="10">
    <source>
        <dbReference type="ARBA" id="ARBA00023098"/>
    </source>
</evidence>
<dbReference type="Pfam" id="PF00487">
    <property type="entry name" value="FA_desaturase"/>
    <property type="match status" value="1"/>
</dbReference>
<evidence type="ECO:0000313" key="15">
    <source>
        <dbReference type="EMBL" id="CAD8219988.1"/>
    </source>
</evidence>
<dbReference type="PIRSF" id="PIRSF015921">
    <property type="entry name" value="FA_sphinglp_des"/>
    <property type="match status" value="1"/>
</dbReference>
<evidence type="ECO:0000256" key="9">
    <source>
        <dbReference type="ARBA" id="ARBA00023004"/>
    </source>
</evidence>
<dbReference type="InterPro" id="IPR001199">
    <property type="entry name" value="Cyt_B5-like_heme/steroid-bd"/>
</dbReference>
<evidence type="ECO:0000256" key="6">
    <source>
        <dbReference type="ARBA" id="ARBA00022723"/>
    </source>
</evidence>
<dbReference type="Gene3D" id="3.10.120.10">
    <property type="entry name" value="Cytochrome b5-like heme/steroid binding domain"/>
    <property type="match status" value="1"/>
</dbReference>
<dbReference type="EMBL" id="HBDX01000787">
    <property type="protein sequence ID" value="CAD8219988.1"/>
    <property type="molecule type" value="Transcribed_RNA"/>
</dbReference>
<accession>A0A7R9XQD3</accession>
<name>A0A7R9XQD3_9CHLO</name>
<dbReference type="GO" id="GO:0046872">
    <property type="term" value="F:metal ion binding"/>
    <property type="evidence" value="ECO:0007669"/>
    <property type="project" value="UniProtKB-KW"/>
</dbReference>
<dbReference type="PANTHER" id="PTHR19353:SF30">
    <property type="entry name" value="DELTA 8-(E)-SPHINGOLIPID DESATURASE"/>
    <property type="match status" value="1"/>
</dbReference>
<feature type="transmembrane region" description="Helical" evidence="13">
    <location>
        <begin position="344"/>
        <end position="363"/>
    </location>
</feature>
<evidence type="ECO:0000256" key="7">
    <source>
        <dbReference type="ARBA" id="ARBA00022989"/>
    </source>
</evidence>
<gene>
    <name evidence="15" type="ORF">OLUC0939_LOCUS707</name>
</gene>
<dbReference type="InterPro" id="IPR036400">
    <property type="entry name" value="Cyt_B5-like_heme/steroid_sf"/>
</dbReference>
<feature type="transmembrane region" description="Helical" evidence="13">
    <location>
        <begin position="232"/>
        <end position="252"/>
    </location>
</feature>
<sequence length="498" mass="55866">MPRDGVDLSRRARARRRGDADATRATAREGEGARRANGGDADAARDVGAGVGVETRRGEATYARADVRSHDVGSDCWLVVGDGVYDATSWVEKHPGGSTILEQYAGRDVTDAFMAYHGGERRVLARLETLRIGRLVDESAAPPTHLKAFRGMRDAMEGSEKLLKSDLTDYAFIIARLVVLFGGVLACVLASGAGFKTHMFGAVLLGLFWQQSMFIGHDAGHTSITYDRKKDAMIGWCVGNLFNGVGIAWWMATHNVHHCACNSLECDPDIQHMPVFAVSNKYFGSVYSLYHRRRMTYDRLARTLVRFQHYTFYPIMAVARINLYLQTLIFLIKAKRVRSRAMEFLTLGMFATWLTTLIAQLPVGHKVPFFFLSHAVAGVIHVQICLSHFSRDVFEGRPENDEWVNMQLAGTLDIDCPRWLDWFHGGLQFQTEHHLCPRVPRHKLRAFREDVVKPYAKANGLGLHSVSFWAANAEVFRTLKLAAKQSRWAPHFSSAMHL</sequence>
<feature type="compositionally biased region" description="Basic and acidic residues" evidence="12">
    <location>
        <begin position="17"/>
        <end position="34"/>
    </location>
</feature>
<feature type="transmembrane region" description="Helical" evidence="13">
    <location>
        <begin position="312"/>
        <end position="332"/>
    </location>
</feature>
<proteinExistence type="inferred from homology"/>
<comment type="subcellular location">
    <subcellularLocation>
        <location evidence="1">Membrane</location>
        <topology evidence="1">Multi-pass membrane protein</topology>
    </subcellularLocation>
</comment>
<keyword evidence="11 13" id="KW-0472">Membrane</keyword>
<evidence type="ECO:0000256" key="11">
    <source>
        <dbReference type="ARBA" id="ARBA00023136"/>
    </source>
</evidence>
<evidence type="ECO:0000256" key="1">
    <source>
        <dbReference type="ARBA" id="ARBA00004141"/>
    </source>
</evidence>
<keyword evidence="4" id="KW-0349">Heme</keyword>
<reference evidence="15" key="1">
    <citation type="submission" date="2021-01" db="EMBL/GenBank/DDBJ databases">
        <authorList>
            <person name="Corre E."/>
            <person name="Pelletier E."/>
            <person name="Niang G."/>
            <person name="Scheremetjew M."/>
            <person name="Finn R."/>
            <person name="Kale V."/>
            <person name="Holt S."/>
            <person name="Cochrane G."/>
            <person name="Meng A."/>
            <person name="Brown T."/>
            <person name="Cohen L."/>
        </authorList>
    </citation>
    <scope>NUCLEOTIDE SEQUENCE</scope>
    <source>
        <strain evidence="15">Clade-A-BCC118000</strain>
    </source>
</reference>
<dbReference type="InterPro" id="IPR005804">
    <property type="entry name" value="FA_desaturase_dom"/>
</dbReference>
<protein>
    <recommendedName>
        <fullName evidence="14">Cytochrome b5 heme-binding domain-containing protein</fullName>
    </recommendedName>
</protein>
<evidence type="ECO:0000256" key="5">
    <source>
        <dbReference type="ARBA" id="ARBA00022692"/>
    </source>
</evidence>
<organism evidence="15">
    <name type="scientific">Ostreococcus sp. 'lucimarinus'</name>
    <dbReference type="NCBI Taxonomy" id="242159"/>
    <lineage>
        <taxon>Eukaryota</taxon>
        <taxon>Viridiplantae</taxon>
        <taxon>Chlorophyta</taxon>
        <taxon>Mamiellophyceae</taxon>
        <taxon>Mamiellales</taxon>
        <taxon>Bathycoccaceae</taxon>
        <taxon>Ostreococcus</taxon>
    </lineage>
</organism>
<evidence type="ECO:0000256" key="2">
    <source>
        <dbReference type="ARBA" id="ARBA00005189"/>
    </source>
</evidence>